<keyword evidence="6 7" id="KW-0472">Membrane</keyword>
<comment type="function">
    <text evidence="7">Part of the twin-arginine translocation (Tat) system that transports large folded proteins containing a characteristic twin-arginine motif in their signal peptide across membranes. Together with TatB, TatC is part of a receptor directly interacting with Tat signal peptides.</text>
</comment>
<evidence type="ECO:0000256" key="5">
    <source>
        <dbReference type="ARBA" id="ARBA00023010"/>
    </source>
</evidence>
<feature type="region of interest" description="Disordered" evidence="8">
    <location>
        <begin position="270"/>
        <end position="329"/>
    </location>
</feature>
<feature type="transmembrane region" description="Helical" evidence="7">
    <location>
        <begin position="181"/>
        <end position="202"/>
    </location>
</feature>
<comment type="subcellular location">
    <subcellularLocation>
        <location evidence="7">Cell membrane</location>
        <topology evidence="7">Multi-pass membrane protein</topology>
    </subcellularLocation>
    <subcellularLocation>
        <location evidence="1">Membrane</location>
        <topology evidence="1">Multi-pass membrane protein</topology>
    </subcellularLocation>
</comment>
<dbReference type="NCBIfam" id="TIGR00945">
    <property type="entry name" value="tatC"/>
    <property type="match status" value="1"/>
</dbReference>
<keyword evidence="3 7" id="KW-0653">Protein transport</keyword>
<evidence type="ECO:0000313" key="9">
    <source>
        <dbReference type="EMBL" id="GGO45322.1"/>
    </source>
</evidence>
<dbReference type="EMBL" id="BMMP01000003">
    <property type="protein sequence ID" value="GGO45322.1"/>
    <property type="molecule type" value="Genomic_DNA"/>
</dbReference>
<proteinExistence type="inferred from homology"/>
<feature type="transmembrane region" description="Helical" evidence="7">
    <location>
        <begin position="214"/>
        <end position="232"/>
    </location>
</feature>
<protein>
    <recommendedName>
        <fullName evidence="7">Sec-independent protein translocase protein TatC</fullName>
    </recommendedName>
</protein>
<dbReference type="RefSeq" id="WP_189036080.1">
    <property type="nucleotide sequence ID" value="NZ_BMMP01000003.1"/>
</dbReference>
<dbReference type="PANTHER" id="PTHR30371">
    <property type="entry name" value="SEC-INDEPENDENT PROTEIN TRANSLOCASE PROTEIN TATC"/>
    <property type="match status" value="1"/>
</dbReference>
<dbReference type="PRINTS" id="PR01840">
    <property type="entry name" value="TATCFAMILY"/>
</dbReference>
<dbReference type="Proteomes" id="UP000631535">
    <property type="component" value="Unassembled WGS sequence"/>
</dbReference>
<comment type="similarity">
    <text evidence="7">Belongs to the TatC family.</text>
</comment>
<evidence type="ECO:0000256" key="1">
    <source>
        <dbReference type="ARBA" id="ARBA00004141"/>
    </source>
</evidence>
<comment type="caution">
    <text evidence="9">The sequence shown here is derived from an EMBL/GenBank/DDBJ whole genome shotgun (WGS) entry which is preliminary data.</text>
</comment>
<evidence type="ECO:0000256" key="7">
    <source>
        <dbReference type="HAMAP-Rule" id="MF_00902"/>
    </source>
</evidence>
<name>A0ABQ2M0C4_9ACTN</name>
<keyword evidence="4 7" id="KW-1133">Transmembrane helix</keyword>
<evidence type="ECO:0000256" key="2">
    <source>
        <dbReference type="ARBA" id="ARBA00022692"/>
    </source>
</evidence>
<dbReference type="HAMAP" id="MF_00902">
    <property type="entry name" value="TatC"/>
    <property type="match status" value="1"/>
</dbReference>
<keyword evidence="10" id="KW-1185">Reference proteome</keyword>
<evidence type="ECO:0000256" key="3">
    <source>
        <dbReference type="ARBA" id="ARBA00022927"/>
    </source>
</evidence>
<dbReference type="PANTHER" id="PTHR30371:SF0">
    <property type="entry name" value="SEC-INDEPENDENT PROTEIN TRANSLOCASE PROTEIN TATC, CHLOROPLASTIC-RELATED"/>
    <property type="match status" value="1"/>
</dbReference>
<evidence type="ECO:0000256" key="6">
    <source>
        <dbReference type="ARBA" id="ARBA00023136"/>
    </source>
</evidence>
<accession>A0ABQ2M0C4</accession>
<keyword evidence="7" id="KW-0813">Transport</keyword>
<keyword evidence="5 7" id="KW-0811">Translocation</keyword>
<organism evidence="9 10">
    <name type="scientific">Streptomyces daqingensis</name>
    <dbReference type="NCBI Taxonomy" id="1472640"/>
    <lineage>
        <taxon>Bacteria</taxon>
        <taxon>Bacillati</taxon>
        <taxon>Actinomycetota</taxon>
        <taxon>Actinomycetes</taxon>
        <taxon>Kitasatosporales</taxon>
        <taxon>Streptomycetaceae</taxon>
        <taxon>Streptomyces</taxon>
    </lineage>
</organism>
<evidence type="ECO:0000313" key="10">
    <source>
        <dbReference type="Proteomes" id="UP000631535"/>
    </source>
</evidence>
<feature type="transmembrane region" description="Helical" evidence="7">
    <location>
        <begin position="135"/>
        <end position="154"/>
    </location>
</feature>
<keyword evidence="2 7" id="KW-0812">Transmembrane</keyword>
<dbReference type="InterPro" id="IPR002033">
    <property type="entry name" value="TatC"/>
</dbReference>
<keyword evidence="7" id="KW-1003">Cell membrane</keyword>
<feature type="transmembrane region" description="Helical" evidence="7">
    <location>
        <begin position="95"/>
        <end position="114"/>
    </location>
</feature>
<sequence>MLKSARKEGKREKDPEGRMPLAEHLRELRNRLMKAVLAILVVTIVALVYYEPIAAFLTDPVAASVGCEKGFGRAASEGETCAEITLNGLIAPFTVMLKVGLMVGVVVASPIWLYQLWAFLAPGLHSHEKKYARSFVAAGVPLFVGGAYLAYLILPKAAKTLLDFSPEGVGNLIPLDDFLDIVTRLVVVFGLAFELPLLLVMLNFTGILGGRQLLGWWRIMVLCITIFSAVATPTGDPLTMGALAAPIVLLYFGAVAICLLNDRRRARKDPYAGLDDDEASQIDQPEALDEGETVPSQRALADGEGETRPRGETRGSGGPVRQDGFDDAT</sequence>
<comment type="subunit">
    <text evidence="7">The Tat system comprises two distinct complexes: a TatABC complex, containing multiple copies of TatA, TatB and TatC subunits, and a separate TatA complex, containing only TatA subunits. Substrates initially bind to the TatABC complex, which probably triggers association of the separate TatA complex to form the active translocon.</text>
</comment>
<dbReference type="Pfam" id="PF00902">
    <property type="entry name" value="TatC"/>
    <property type="match status" value="1"/>
</dbReference>
<reference evidence="10" key="1">
    <citation type="journal article" date="2019" name="Int. J. Syst. Evol. Microbiol.">
        <title>The Global Catalogue of Microorganisms (GCM) 10K type strain sequencing project: providing services to taxonomists for standard genome sequencing and annotation.</title>
        <authorList>
            <consortium name="The Broad Institute Genomics Platform"/>
            <consortium name="The Broad Institute Genome Sequencing Center for Infectious Disease"/>
            <person name="Wu L."/>
            <person name="Ma J."/>
        </authorList>
    </citation>
    <scope>NUCLEOTIDE SEQUENCE [LARGE SCALE GENOMIC DNA]</scope>
    <source>
        <strain evidence="10">CGMCC 4.7178</strain>
    </source>
</reference>
<evidence type="ECO:0000256" key="8">
    <source>
        <dbReference type="SAM" id="MobiDB-lite"/>
    </source>
</evidence>
<feature type="transmembrane region" description="Helical" evidence="7">
    <location>
        <begin position="238"/>
        <end position="260"/>
    </location>
</feature>
<feature type="transmembrane region" description="Helical" evidence="7">
    <location>
        <begin position="32"/>
        <end position="50"/>
    </location>
</feature>
<gene>
    <name evidence="7 9" type="primary">tatC</name>
    <name evidence="9" type="ORF">GCM10012287_12960</name>
</gene>
<evidence type="ECO:0000256" key="4">
    <source>
        <dbReference type="ARBA" id="ARBA00022989"/>
    </source>
</evidence>
<feature type="compositionally biased region" description="Acidic residues" evidence="8">
    <location>
        <begin position="274"/>
        <end position="292"/>
    </location>
</feature>